<feature type="region of interest" description="Disordered" evidence="1">
    <location>
        <begin position="43"/>
        <end position="77"/>
    </location>
</feature>
<evidence type="ECO:0000313" key="3">
    <source>
        <dbReference type="Proteomes" id="UP001162164"/>
    </source>
</evidence>
<comment type="caution">
    <text evidence="2">The sequence shown here is derived from an EMBL/GenBank/DDBJ whole genome shotgun (WGS) entry which is preliminary data.</text>
</comment>
<feature type="compositionally biased region" description="Basic and acidic residues" evidence="1">
    <location>
        <begin position="143"/>
        <end position="154"/>
    </location>
</feature>
<reference evidence="2" key="1">
    <citation type="journal article" date="2023" name="Insect Mol. Biol.">
        <title>Genome sequencing provides insights into the evolution of gene families encoding plant cell wall-degrading enzymes in longhorned beetles.</title>
        <authorList>
            <person name="Shin N.R."/>
            <person name="Okamura Y."/>
            <person name="Kirsch R."/>
            <person name="Pauchet Y."/>
        </authorList>
    </citation>
    <scope>NUCLEOTIDE SEQUENCE</scope>
    <source>
        <strain evidence="2">MMC_N1</strain>
    </source>
</reference>
<sequence>MTPDILLSGSCAEKGIQSTFNAFYKAQKEGFRLQEVFNAKLAQRRRMKKGSSDNSSTSSFTSESSLKSGPTTPQAINSISSVDLKNIDENSNKNLKSDFEIKNNNAFNFGKNRVTEFLLTMSSNPVDPSIALPSRSVSARTSESSKCDSRISDTIRESTSSSGIVISDKNSVESKTGRKKRRKKIYVQTRQSERIRRIRLETDEEPVVFYSLPNRTRKRKIKETPQEVYAYPHHGIRKQVIPSSVSKRGRR</sequence>
<evidence type="ECO:0000256" key="1">
    <source>
        <dbReference type="SAM" id="MobiDB-lite"/>
    </source>
</evidence>
<evidence type="ECO:0000313" key="2">
    <source>
        <dbReference type="EMBL" id="KAJ8969139.1"/>
    </source>
</evidence>
<accession>A0ABQ9IZL0</accession>
<gene>
    <name evidence="2" type="ORF">NQ317_018585</name>
</gene>
<proteinExistence type="predicted"/>
<feature type="compositionally biased region" description="Low complexity" evidence="1">
    <location>
        <begin position="52"/>
        <end position="68"/>
    </location>
</feature>
<name>A0ABQ9IZL0_9CUCU</name>
<feature type="region of interest" description="Disordered" evidence="1">
    <location>
        <begin position="134"/>
        <end position="154"/>
    </location>
</feature>
<dbReference type="Proteomes" id="UP001162164">
    <property type="component" value="Unassembled WGS sequence"/>
</dbReference>
<dbReference type="EMBL" id="JAPWTJ010001858">
    <property type="protein sequence ID" value="KAJ8969139.1"/>
    <property type="molecule type" value="Genomic_DNA"/>
</dbReference>
<protein>
    <submittedName>
        <fullName evidence="2">Uncharacterized protein</fullName>
    </submittedName>
</protein>
<keyword evidence="3" id="KW-1185">Reference proteome</keyword>
<organism evidence="2 3">
    <name type="scientific">Molorchus minor</name>
    <dbReference type="NCBI Taxonomy" id="1323400"/>
    <lineage>
        <taxon>Eukaryota</taxon>
        <taxon>Metazoa</taxon>
        <taxon>Ecdysozoa</taxon>
        <taxon>Arthropoda</taxon>
        <taxon>Hexapoda</taxon>
        <taxon>Insecta</taxon>
        <taxon>Pterygota</taxon>
        <taxon>Neoptera</taxon>
        <taxon>Endopterygota</taxon>
        <taxon>Coleoptera</taxon>
        <taxon>Polyphaga</taxon>
        <taxon>Cucujiformia</taxon>
        <taxon>Chrysomeloidea</taxon>
        <taxon>Cerambycidae</taxon>
        <taxon>Lamiinae</taxon>
        <taxon>Monochamini</taxon>
        <taxon>Molorchus</taxon>
    </lineage>
</organism>